<keyword evidence="1" id="KW-0812">Transmembrane</keyword>
<evidence type="ECO:0000256" key="1">
    <source>
        <dbReference type="SAM" id="Phobius"/>
    </source>
</evidence>
<feature type="transmembrane region" description="Helical" evidence="1">
    <location>
        <begin position="75"/>
        <end position="94"/>
    </location>
</feature>
<proteinExistence type="predicted"/>
<dbReference type="EMBL" id="MHNB01000015">
    <property type="protein sequence ID" value="OGZ37131.1"/>
    <property type="molecule type" value="Genomic_DNA"/>
</dbReference>
<sequence length="145" mass="17051">MELFLTEVIHLLAGLIVGSLLYYKYRQRRLFFLCLAVTIFIDLDHLIDYFLAVNFSRFDLIEFLDTNFVIKANKIYVLFHGWEFVFILLFLAGVIKKYRPVLLTIGLAIFGHLLVDQFTNGTWIFGYSLIYRLINNFSYNAFIGL</sequence>
<evidence type="ECO:0000313" key="2">
    <source>
        <dbReference type="EMBL" id="OGZ37131.1"/>
    </source>
</evidence>
<evidence type="ECO:0008006" key="4">
    <source>
        <dbReference type="Google" id="ProtNLM"/>
    </source>
</evidence>
<feature type="transmembrane region" description="Helical" evidence="1">
    <location>
        <begin position="30"/>
        <end position="55"/>
    </location>
</feature>
<dbReference type="Proteomes" id="UP000177061">
    <property type="component" value="Unassembled WGS sequence"/>
</dbReference>
<name>A0A1G2FHZ0_9BACT</name>
<accession>A0A1G2FHZ0</accession>
<dbReference type="STRING" id="1801997.A3J64_01295"/>
<comment type="caution">
    <text evidence="2">The sequence shown here is derived from an EMBL/GenBank/DDBJ whole genome shotgun (WGS) entry which is preliminary data.</text>
</comment>
<reference evidence="2 3" key="1">
    <citation type="journal article" date="2016" name="Nat. Commun.">
        <title>Thousands of microbial genomes shed light on interconnected biogeochemical processes in an aquifer system.</title>
        <authorList>
            <person name="Anantharaman K."/>
            <person name="Brown C.T."/>
            <person name="Hug L.A."/>
            <person name="Sharon I."/>
            <person name="Castelle C.J."/>
            <person name="Probst A.J."/>
            <person name="Thomas B.C."/>
            <person name="Singh A."/>
            <person name="Wilkins M.J."/>
            <person name="Karaoz U."/>
            <person name="Brodie E.L."/>
            <person name="Williams K.H."/>
            <person name="Hubbard S.S."/>
            <person name="Banfield J.F."/>
        </authorList>
    </citation>
    <scope>NUCLEOTIDE SEQUENCE [LARGE SCALE GENOMIC DNA]</scope>
</reference>
<feature type="transmembrane region" description="Helical" evidence="1">
    <location>
        <begin position="6"/>
        <end position="23"/>
    </location>
</feature>
<gene>
    <name evidence="2" type="ORF">A3J64_01295</name>
</gene>
<protein>
    <recommendedName>
        <fullName evidence="4">Metal-dependent hydrolase</fullName>
    </recommendedName>
</protein>
<keyword evidence="1" id="KW-0472">Membrane</keyword>
<organism evidence="2 3">
    <name type="scientific">Candidatus Portnoybacteria bacterium RIFCSPHIGHO2_12_FULL_38_9</name>
    <dbReference type="NCBI Taxonomy" id="1801997"/>
    <lineage>
        <taxon>Bacteria</taxon>
        <taxon>Candidatus Portnoyibacteriota</taxon>
    </lineage>
</organism>
<evidence type="ECO:0000313" key="3">
    <source>
        <dbReference type="Proteomes" id="UP000177061"/>
    </source>
</evidence>
<keyword evidence="1" id="KW-1133">Transmembrane helix</keyword>
<dbReference type="AlphaFoldDB" id="A0A1G2FHZ0"/>
<feature type="transmembrane region" description="Helical" evidence="1">
    <location>
        <begin position="101"/>
        <end position="119"/>
    </location>
</feature>